<reference evidence="2 3" key="1">
    <citation type="submission" date="2019-06" db="EMBL/GenBank/DDBJ databases">
        <title>Whole genome shotgun sequence of Pseudonocardia hydrocarbonoxydans NBRC 14498.</title>
        <authorList>
            <person name="Hosoyama A."/>
            <person name="Uohara A."/>
            <person name="Ohji S."/>
            <person name="Ichikawa N."/>
        </authorList>
    </citation>
    <scope>NUCLEOTIDE SEQUENCE [LARGE SCALE GENOMIC DNA]</scope>
    <source>
        <strain evidence="2 3">NBRC 14498</strain>
    </source>
</reference>
<feature type="domain" description="Terminase small subunit actinomycetes phage-type" evidence="1">
    <location>
        <begin position="28"/>
        <end position="96"/>
    </location>
</feature>
<keyword evidence="3" id="KW-1185">Reference proteome</keyword>
<evidence type="ECO:0000313" key="2">
    <source>
        <dbReference type="EMBL" id="GEC20992.1"/>
    </source>
</evidence>
<comment type="caution">
    <text evidence="2">The sequence shown here is derived from an EMBL/GenBank/DDBJ whole genome shotgun (WGS) entry which is preliminary data.</text>
</comment>
<sequence>MPGRARLCSADALLSPAVAATVRELNVEAVDTAAVKLAERLAAAIDSAPPESAAAVLERLSGRLLAVLVELGATPRARAQVGRPATAAGTALSRLRGVS</sequence>
<organism evidence="2 3">
    <name type="scientific">Pseudonocardia hydrocarbonoxydans</name>
    <dbReference type="NCBI Taxonomy" id="76726"/>
    <lineage>
        <taxon>Bacteria</taxon>
        <taxon>Bacillati</taxon>
        <taxon>Actinomycetota</taxon>
        <taxon>Actinomycetes</taxon>
        <taxon>Pseudonocardiales</taxon>
        <taxon>Pseudonocardiaceae</taxon>
        <taxon>Pseudonocardia</taxon>
    </lineage>
</organism>
<dbReference type="Pfam" id="PF23931">
    <property type="entry name" value="Terminase_6"/>
    <property type="match status" value="1"/>
</dbReference>
<evidence type="ECO:0000259" key="1">
    <source>
        <dbReference type="Pfam" id="PF23931"/>
    </source>
</evidence>
<evidence type="ECO:0000313" key="3">
    <source>
        <dbReference type="Proteomes" id="UP000320338"/>
    </source>
</evidence>
<protein>
    <recommendedName>
        <fullName evidence="1">Terminase small subunit actinomycetes phage-type domain-containing protein</fullName>
    </recommendedName>
</protein>
<gene>
    <name evidence="2" type="ORF">PHY01_32750</name>
</gene>
<dbReference type="EMBL" id="BJNG01000026">
    <property type="protein sequence ID" value="GEC20992.1"/>
    <property type="molecule type" value="Genomic_DNA"/>
</dbReference>
<dbReference type="Proteomes" id="UP000320338">
    <property type="component" value="Unassembled WGS sequence"/>
</dbReference>
<name>A0A4Y3WQ32_9PSEU</name>
<dbReference type="AlphaFoldDB" id="A0A4Y3WQ32"/>
<proteinExistence type="predicted"/>
<accession>A0A4Y3WQ32</accession>
<dbReference type="InterPro" id="IPR057630">
    <property type="entry name" value="Terminase_6"/>
</dbReference>